<keyword evidence="2" id="KW-1185">Reference proteome</keyword>
<proteinExistence type="predicted"/>
<accession>A0A8H5G6I3</accession>
<dbReference type="Proteomes" id="UP000559027">
    <property type="component" value="Unassembled WGS sequence"/>
</dbReference>
<dbReference type="OrthoDB" id="10640458at2759"/>
<gene>
    <name evidence="1" type="ORF">D9756_003033</name>
</gene>
<evidence type="ECO:0008006" key="3">
    <source>
        <dbReference type="Google" id="ProtNLM"/>
    </source>
</evidence>
<evidence type="ECO:0000313" key="2">
    <source>
        <dbReference type="Proteomes" id="UP000559027"/>
    </source>
</evidence>
<name>A0A8H5G6I3_9AGAR</name>
<sequence>MAAGQEMQKKGIFAENWKKIGFPDHHTLAEKRIRLLVKKHFDYNKKWTEQPSTKRQNAWNELCEYFPDIVMNSKTLQKPVIAYMQAVFSNRRSWWRKRQRKLAQNVGVQIKVEESEPEEPAAEVDSDYDTGGKVLDNQTFLFQGSVVHNLFLPSPTTEIILLRLRQGVSWLC</sequence>
<evidence type="ECO:0000313" key="1">
    <source>
        <dbReference type="EMBL" id="KAF5359322.1"/>
    </source>
</evidence>
<dbReference type="EMBL" id="JAACJO010000004">
    <property type="protein sequence ID" value="KAF5359322.1"/>
    <property type="molecule type" value="Genomic_DNA"/>
</dbReference>
<protein>
    <recommendedName>
        <fullName evidence="3">MADF domain-containing protein</fullName>
    </recommendedName>
</protein>
<organism evidence="1 2">
    <name type="scientific">Leucocoprinus leucothites</name>
    <dbReference type="NCBI Taxonomy" id="201217"/>
    <lineage>
        <taxon>Eukaryota</taxon>
        <taxon>Fungi</taxon>
        <taxon>Dikarya</taxon>
        <taxon>Basidiomycota</taxon>
        <taxon>Agaricomycotina</taxon>
        <taxon>Agaricomycetes</taxon>
        <taxon>Agaricomycetidae</taxon>
        <taxon>Agaricales</taxon>
        <taxon>Agaricineae</taxon>
        <taxon>Agaricaceae</taxon>
        <taxon>Leucocoprinus</taxon>
    </lineage>
</organism>
<comment type="caution">
    <text evidence="1">The sequence shown here is derived from an EMBL/GenBank/DDBJ whole genome shotgun (WGS) entry which is preliminary data.</text>
</comment>
<reference evidence="1 2" key="1">
    <citation type="journal article" date="2020" name="ISME J.">
        <title>Uncovering the hidden diversity of litter-decomposition mechanisms in mushroom-forming fungi.</title>
        <authorList>
            <person name="Floudas D."/>
            <person name="Bentzer J."/>
            <person name="Ahren D."/>
            <person name="Johansson T."/>
            <person name="Persson P."/>
            <person name="Tunlid A."/>
        </authorList>
    </citation>
    <scope>NUCLEOTIDE SEQUENCE [LARGE SCALE GENOMIC DNA]</scope>
    <source>
        <strain evidence="1 2">CBS 146.42</strain>
    </source>
</reference>
<dbReference type="AlphaFoldDB" id="A0A8H5G6I3"/>